<evidence type="ECO:0000313" key="4">
    <source>
        <dbReference type="Proteomes" id="UP000566819"/>
    </source>
</evidence>
<dbReference type="EMBL" id="JAAMPI010000622">
    <property type="protein sequence ID" value="KAF4629826.1"/>
    <property type="molecule type" value="Genomic_DNA"/>
</dbReference>
<gene>
    <name evidence="3" type="ORF">G7Y89_g8319</name>
</gene>
<organism evidence="3 4">
    <name type="scientific">Cudoniella acicularis</name>
    <dbReference type="NCBI Taxonomy" id="354080"/>
    <lineage>
        <taxon>Eukaryota</taxon>
        <taxon>Fungi</taxon>
        <taxon>Dikarya</taxon>
        <taxon>Ascomycota</taxon>
        <taxon>Pezizomycotina</taxon>
        <taxon>Leotiomycetes</taxon>
        <taxon>Helotiales</taxon>
        <taxon>Tricladiaceae</taxon>
        <taxon>Cudoniella</taxon>
    </lineage>
</organism>
<accession>A0A8H4RJC3</accession>
<dbReference type="AlphaFoldDB" id="A0A8H4RJC3"/>
<dbReference type="Proteomes" id="UP000566819">
    <property type="component" value="Unassembled WGS sequence"/>
</dbReference>
<evidence type="ECO:0000256" key="1">
    <source>
        <dbReference type="SAM" id="MobiDB-lite"/>
    </source>
</evidence>
<keyword evidence="4" id="KW-1185">Reference proteome</keyword>
<proteinExistence type="predicted"/>
<dbReference type="PANTHER" id="PTHR42470:SF1">
    <property type="entry name" value="VAST DOMAIN-CONTAINING PROTEIN"/>
    <property type="match status" value="1"/>
</dbReference>
<evidence type="ECO:0000313" key="3">
    <source>
        <dbReference type="EMBL" id="KAF4629826.1"/>
    </source>
</evidence>
<evidence type="ECO:0000259" key="2">
    <source>
        <dbReference type="Pfam" id="PF25545"/>
    </source>
</evidence>
<sequence length="337" mass="37590">MNGTEARLYVSWKHDELKYYTRKVDSFLLQKPKDYVEFRKYVRNIIDWGKDKRLNEIRDSLNSPLEESRKTASQLAKSRPPPSSDDSARSSSQKHKSSSSRGRNSKSKTVQEYPSGGGNTPPSACFHEHNQDDSYMQIPAADDVYAPPSPASRSTIKMSPLCKLLLRIVSKKTISTTPLCKSPLRTMYTLRLPPVSRSTIRDGPFMQIYTDPVEGPREIDHNSKSKDSQQTLGLNLFTCRSWFEKFAPHQLATAHSCLAIPDTLHLSSCIFPLPPNTVADRQSRCSSICVLSVCNFFWSPSTSMSGCLIAFGKHSSPVGTIVGLCALEVVEHLEATA</sequence>
<dbReference type="PANTHER" id="PTHR42470">
    <property type="entry name" value="VAST DOMAIN-CONTAINING PROTEIN"/>
    <property type="match status" value="1"/>
</dbReference>
<feature type="region of interest" description="Disordered" evidence="1">
    <location>
        <begin position="63"/>
        <end position="129"/>
    </location>
</feature>
<dbReference type="Pfam" id="PF25545">
    <property type="entry name" value="DUF7924"/>
    <property type="match status" value="1"/>
</dbReference>
<feature type="compositionally biased region" description="Polar residues" evidence="1">
    <location>
        <begin position="63"/>
        <end position="76"/>
    </location>
</feature>
<comment type="caution">
    <text evidence="3">The sequence shown here is derived from an EMBL/GenBank/DDBJ whole genome shotgun (WGS) entry which is preliminary data.</text>
</comment>
<dbReference type="InterPro" id="IPR057684">
    <property type="entry name" value="DUF7924"/>
</dbReference>
<feature type="compositionally biased region" description="Basic residues" evidence="1">
    <location>
        <begin position="92"/>
        <end position="106"/>
    </location>
</feature>
<dbReference type="OrthoDB" id="3546327at2759"/>
<feature type="domain" description="DUF7924" evidence="2">
    <location>
        <begin position="1"/>
        <end position="60"/>
    </location>
</feature>
<reference evidence="3 4" key="1">
    <citation type="submission" date="2020-03" db="EMBL/GenBank/DDBJ databases">
        <title>Draft Genome Sequence of Cudoniella acicularis.</title>
        <authorList>
            <person name="Buettner E."/>
            <person name="Kellner H."/>
        </authorList>
    </citation>
    <scope>NUCLEOTIDE SEQUENCE [LARGE SCALE GENOMIC DNA]</scope>
    <source>
        <strain evidence="3 4">DSM 108380</strain>
    </source>
</reference>
<protein>
    <recommendedName>
        <fullName evidence="2">DUF7924 domain-containing protein</fullName>
    </recommendedName>
</protein>
<name>A0A8H4RJC3_9HELO</name>